<sequence>MVAIDYLPLSSLVFSILMDYLRSRSNGQLSTIHYQLLIKRAIAFCEVKGRSRASMDNGQLTMDNYQLFTINY</sequence>
<dbReference type="AlphaFoldDB" id="A0A977KS61"/>
<dbReference type="KEGG" id="wna:KA717_21820"/>
<dbReference type="Proteomes" id="UP001065613">
    <property type="component" value="Chromosome"/>
</dbReference>
<protein>
    <submittedName>
        <fullName evidence="1">Uncharacterized protein</fullName>
    </submittedName>
</protein>
<accession>A0A977KS61</accession>
<gene>
    <name evidence="1" type="ORF">KA717_21820</name>
</gene>
<evidence type="ECO:0000313" key="1">
    <source>
        <dbReference type="EMBL" id="UXE58667.1"/>
    </source>
</evidence>
<dbReference type="EMBL" id="CP073041">
    <property type="protein sequence ID" value="UXE58667.1"/>
    <property type="molecule type" value="Genomic_DNA"/>
</dbReference>
<name>A0A977KS61_9CYAN</name>
<proteinExistence type="predicted"/>
<reference evidence="1" key="1">
    <citation type="submission" date="2021-04" db="EMBL/GenBank/DDBJ databases">
        <title>Genome sequence of Woronichinia naegeliana from Washington state freshwater lake bloom.</title>
        <authorList>
            <person name="Dreher T.W."/>
        </authorList>
    </citation>
    <scope>NUCLEOTIDE SEQUENCE</scope>
    <source>
        <strain evidence="1">WA131</strain>
    </source>
</reference>
<organism evidence="1">
    <name type="scientific">Woronichinia naegeliana WA131</name>
    <dbReference type="NCBI Taxonomy" id="2824559"/>
    <lineage>
        <taxon>Bacteria</taxon>
        <taxon>Bacillati</taxon>
        <taxon>Cyanobacteriota</taxon>
        <taxon>Cyanophyceae</taxon>
        <taxon>Synechococcales</taxon>
        <taxon>Coelosphaeriaceae</taxon>
        <taxon>Woronichinia</taxon>
    </lineage>
</organism>